<protein>
    <recommendedName>
        <fullName evidence="4">DUF202 domain-containing protein</fullName>
    </recommendedName>
</protein>
<feature type="transmembrane region" description="Helical" evidence="1">
    <location>
        <begin position="82"/>
        <end position="102"/>
    </location>
</feature>
<name>A0ABX5VPU5_9MICO</name>
<dbReference type="EMBL" id="CP040899">
    <property type="protein sequence ID" value="QDB79064.1"/>
    <property type="molecule type" value="Genomic_DNA"/>
</dbReference>
<accession>A0ABX5VPU5</accession>
<reference evidence="2 3" key="1">
    <citation type="submission" date="2019-05" db="EMBL/GenBank/DDBJ databases">
        <title>Georgenia *** sp. nov., and Georgenia *** sp. nov., isolated from the intestinal contents of plateau pika (Ochotona curzoniae) in the Qinghai-Tibet plateau of China.</title>
        <authorList>
            <person name="Tian Z."/>
        </authorList>
    </citation>
    <scope>NUCLEOTIDE SEQUENCE [LARGE SCALE GENOMIC DNA]</scope>
    <source>
        <strain evidence="2 3">Z294</strain>
    </source>
</reference>
<evidence type="ECO:0000313" key="2">
    <source>
        <dbReference type="EMBL" id="QDB79064.1"/>
    </source>
</evidence>
<keyword evidence="3" id="KW-1185">Reference proteome</keyword>
<gene>
    <name evidence="2" type="ORF">FE251_06530</name>
</gene>
<evidence type="ECO:0000256" key="1">
    <source>
        <dbReference type="SAM" id="Phobius"/>
    </source>
</evidence>
<feature type="transmembrane region" description="Helical" evidence="1">
    <location>
        <begin position="40"/>
        <end position="61"/>
    </location>
</feature>
<dbReference type="RefSeq" id="WP_139948308.1">
    <property type="nucleotide sequence ID" value="NZ_CP040899.1"/>
</dbReference>
<dbReference type="Proteomes" id="UP000313948">
    <property type="component" value="Chromosome"/>
</dbReference>
<sequence length="108" mass="11437">MTATAVQPTVPPYWPVALQGGAVAAAAVLGWLVAAREAPWELAVVGYVLGAVVAVFLLTLYRSLSSLRRSKHFLRRPLLDRASLGLAVAGLACGLFCGYLVATELAKW</sequence>
<proteinExistence type="predicted"/>
<evidence type="ECO:0008006" key="4">
    <source>
        <dbReference type="Google" id="ProtNLM"/>
    </source>
</evidence>
<organism evidence="2 3">
    <name type="scientific">Georgenia wutianyii</name>
    <dbReference type="NCBI Taxonomy" id="2585135"/>
    <lineage>
        <taxon>Bacteria</taxon>
        <taxon>Bacillati</taxon>
        <taxon>Actinomycetota</taxon>
        <taxon>Actinomycetes</taxon>
        <taxon>Micrococcales</taxon>
        <taxon>Bogoriellaceae</taxon>
        <taxon>Georgenia</taxon>
    </lineage>
</organism>
<evidence type="ECO:0000313" key="3">
    <source>
        <dbReference type="Proteomes" id="UP000313948"/>
    </source>
</evidence>
<keyword evidence="1" id="KW-1133">Transmembrane helix</keyword>
<keyword evidence="1" id="KW-0472">Membrane</keyword>
<feature type="transmembrane region" description="Helical" evidence="1">
    <location>
        <begin position="12"/>
        <end position="34"/>
    </location>
</feature>
<keyword evidence="1" id="KW-0812">Transmembrane</keyword>